<keyword evidence="2" id="KW-1185">Reference proteome</keyword>
<evidence type="ECO:0000313" key="2">
    <source>
        <dbReference type="Proteomes" id="UP000823941"/>
    </source>
</evidence>
<proteinExistence type="predicted"/>
<dbReference type="EMBL" id="JAHIBW010000006">
    <property type="protein sequence ID" value="KAG7309607.1"/>
    <property type="molecule type" value="Genomic_DNA"/>
</dbReference>
<accession>A0ABQ7QX22</accession>
<protein>
    <submittedName>
        <fullName evidence="1">Uncharacterized protein</fullName>
    </submittedName>
</protein>
<sequence length="70" mass="8342">MHQIPAEDLEKKWRKKLLEHLRHHYYDIITMLAISDCGQRIRFSYPPTPHPRFSVQVMRVTSVDSSIHIS</sequence>
<gene>
    <name evidence="1" type="ORF">JYU34_004076</name>
</gene>
<comment type="caution">
    <text evidence="1">The sequence shown here is derived from an EMBL/GenBank/DDBJ whole genome shotgun (WGS) entry which is preliminary data.</text>
</comment>
<organism evidence="1 2">
    <name type="scientific">Plutella xylostella</name>
    <name type="common">Diamondback moth</name>
    <name type="synonym">Plutella maculipennis</name>
    <dbReference type="NCBI Taxonomy" id="51655"/>
    <lineage>
        <taxon>Eukaryota</taxon>
        <taxon>Metazoa</taxon>
        <taxon>Ecdysozoa</taxon>
        <taxon>Arthropoda</taxon>
        <taxon>Hexapoda</taxon>
        <taxon>Insecta</taxon>
        <taxon>Pterygota</taxon>
        <taxon>Neoptera</taxon>
        <taxon>Endopterygota</taxon>
        <taxon>Lepidoptera</taxon>
        <taxon>Glossata</taxon>
        <taxon>Ditrysia</taxon>
        <taxon>Yponomeutoidea</taxon>
        <taxon>Plutellidae</taxon>
        <taxon>Plutella</taxon>
    </lineage>
</organism>
<evidence type="ECO:0000313" key="1">
    <source>
        <dbReference type="EMBL" id="KAG7309607.1"/>
    </source>
</evidence>
<reference evidence="1 2" key="1">
    <citation type="submission" date="2021-06" db="EMBL/GenBank/DDBJ databases">
        <title>A haploid diamondback moth (Plutella xylostella L.) genome assembly resolves 31 chromosomes and identifies a diamide resistance mutation.</title>
        <authorList>
            <person name="Ward C.M."/>
            <person name="Perry K.D."/>
            <person name="Baker G."/>
            <person name="Powis K."/>
            <person name="Heckel D.G."/>
            <person name="Baxter S.W."/>
        </authorList>
    </citation>
    <scope>NUCLEOTIDE SEQUENCE [LARGE SCALE GENOMIC DNA]</scope>
    <source>
        <strain evidence="1 2">LV</strain>
        <tissue evidence="1">Single pupa</tissue>
    </source>
</reference>
<name>A0ABQ7QX22_PLUXY</name>
<dbReference type="Proteomes" id="UP000823941">
    <property type="component" value="Chromosome 6"/>
</dbReference>